<keyword evidence="3 15" id="KW-0547">Nucleotide-binding</keyword>
<dbReference type="Pfam" id="PF19833">
    <property type="entry name" value="RecG_dom3_C"/>
    <property type="match status" value="1"/>
</dbReference>
<evidence type="ECO:0000313" key="19">
    <source>
        <dbReference type="EMBL" id="MZP29066.1"/>
    </source>
</evidence>
<evidence type="ECO:0000256" key="1">
    <source>
        <dbReference type="ARBA" id="ARBA00007504"/>
    </source>
</evidence>
<dbReference type="SUPFAM" id="SSF52540">
    <property type="entry name" value="P-loop containing nucleoside triphosphate hydrolases"/>
    <property type="match status" value="2"/>
</dbReference>
<dbReference type="GO" id="GO:0016787">
    <property type="term" value="F:hydrolase activity"/>
    <property type="evidence" value="ECO:0007669"/>
    <property type="project" value="UniProtKB-KW"/>
</dbReference>
<dbReference type="GO" id="GO:0005524">
    <property type="term" value="F:ATP binding"/>
    <property type="evidence" value="ECO:0007669"/>
    <property type="project" value="UniProtKB-KW"/>
</dbReference>
<feature type="domain" description="Helicase ATP-binding" evidence="17">
    <location>
        <begin position="438"/>
        <end position="599"/>
    </location>
</feature>
<evidence type="ECO:0000256" key="9">
    <source>
        <dbReference type="ARBA" id="ARBA00023172"/>
    </source>
</evidence>
<dbReference type="GO" id="GO:0006310">
    <property type="term" value="P:DNA recombination"/>
    <property type="evidence" value="ECO:0007669"/>
    <property type="project" value="UniProtKB-UniRule"/>
</dbReference>
<dbReference type="PROSITE" id="PS51194">
    <property type="entry name" value="HELICASE_CTER"/>
    <property type="match status" value="1"/>
</dbReference>
<keyword evidence="6 15" id="KW-0347">Helicase</keyword>
<evidence type="ECO:0000256" key="16">
    <source>
        <dbReference type="SAM" id="MobiDB-lite"/>
    </source>
</evidence>
<dbReference type="GO" id="GO:0043138">
    <property type="term" value="F:3'-5' DNA helicase activity"/>
    <property type="evidence" value="ECO:0007669"/>
    <property type="project" value="UniProtKB-EC"/>
</dbReference>
<dbReference type="CDD" id="cd17992">
    <property type="entry name" value="DEXHc_RecG"/>
    <property type="match status" value="1"/>
</dbReference>
<dbReference type="InterPro" id="IPR027417">
    <property type="entry name" value="P-loop_NTPase"/>
</dbReference>
<evidence type="ECO:0000256" key="15">
    <source>
        <dbReference type="RuleBase" id="RU363016"/>
    </source>
</evidence>
<gene>
    <name evidence="19" type="primary">recG</name>
    <name evidence="19" type="ORF">GTO91_04985</name>
</gene>
<evidence type="ECO:0000256" key="14">
    <source>
        <dbReference type="ARBA" id="ARBA00048988"/>
    </source>
</evidence>
<dbReference type="Gene3D" id="2.40.50.140">
    <property type="entry name" value="Nucleic acid-binding proteins"/>
    <property type="match status" value="1"/>
</dbReference>
<keyword evidence="5 15" id="KW-0378">Hydrolase</keyword>
<dbReference type="AlphaFoldDB" id="A0A845L0G9"/>
<dbReference type="PANTHER" id="PTHR47964">
    <property type="entry name" value="ATP-DEPENDENT DNA HELICASE HOMOLOG RECG, CHLOROPLASTIC"/>
    <property type="match status" value="1"/>
</dbReference>
<comment type="similarity">
    <text evidence="1 15">Belongs to the helicase family. RecG subfamily.</text>
</comment>
<evidence type="ECO:0000256" key="13">
    <source>
        <dbReference type="ARBA" id="ARBA00034808"/>
    </source>
</evidence>
<dbReference type="SMART" id="SM00487">
    <property type="entry name" value="DEXDc"/>
    <property type="match status" value="1"/>
</dbReference>
<dbReference type="PANTHER" id="PTHR47964:SF1">
    <property type="entry name" value="ATP-DEPENDENT DNA HELICASE HOMOLOG RECG, CHLOROPLASTIC"/>
    <property type="match status" value="1"/>
</dbReference>
<keyword evidence="10 15" id="KW-0234">DNA repair</keyword>
<dbReference type="InterPro" id="IPR004609">
    <property type="entry name" value="ATP-dep_DNA_helicase_RecG"/>
</dbReference>
<name>A0A845L0G9_9FIRM</name>
<feature type="domain" description="Helicase C-terminal" evidence="18">
    <location>
        <begin position="621"/>
        <end position="778"/>
    </location>
</feature>
<dbReference type="NCBIfam" id="TIGR00643">
    <property type="entry name" value="recG"/>
    <property type="match status" value="1"/>
</dbReference>
<dbReference type="Pfam" id="PF17191">
    <property type="entry name" value="RecG_wedge"/>
    <property type="match status" value="1"/>
</dbReference>
<feature type="compositionally biased region" description="Low complexity" evidence="16">
    <location>
        <begin position="135"/>
        <end position="157"/>
    </location>
</feature>
<comment type="catalytic activity">
    <reaction evidence="12 15">
        <text>Couples ATP hydrolysis with the unwinding of duplex DNA by translocating in the 3'-5' direction.</text>
        <dbReference type="EC" id="5.6.2.4"/>
    </reaction>
</comment>
<evidence type="ECO:0000256" key="8">
    <source>
        <dbReference type="ARBA" id="ARBA00023125"/>
    </source>
</evidence>
<keyword evidence="8" id="KW-0238">DNA-binding</keyword>
<dbReference type="GO" id="GO:0006281">
    <property type="term" value="P:DNA repair"/>
    <property type="evidence" value="ECO:0007669"/>
    <property type="project" value="UniProtKB-UniRule"/>
</dbReference>
<evidence type="ECO:0000256" key="10">
    <source>
        <dbReference type="ARBA" id="ARBA00023204"/>
    </source>
</evidence>
<accession>A0A845L0G9</accession>
<dbReference type="InterPro" id="IPR011545">
    <property type="entry name" value="DEAD/DEAH_box_helicase_dom"/>
</dbReference>
<dbReference type="Pfam" id="PF00271">
    <property type="entry name" value="Helicase_C"/>
    <property type="match status" value="1"/>
</dbReference>
<dbReference type="EMBL" id="WXEY01000003">
    <property type="protein sequence ID" value="MZP29066.1"/>
    <property type="molecule type" value="Genomic_DNA"/>
</dbReference>
<protein>
    <recommendedName>
        <fullName evidence="2 15">ATP-dependent DNA helicase RecG</fullName>
        <ecNumber evidence="13 15">5.6.2.4</ecNumber>
    </recommendedName>
</protein>
<dbReference type="SUPFAM" id="SSF50249">
    <property type="entry name" value="Nucleic acid-binding proteins"/>
    <property type="match status" value="1"/>
</dbReference>
<dbReference type="InterPro" id="IPR014001">
    <property type="entry name" value="Helicase_ATP-bd"/>
</dbReference>
<evidence type="ECO:0000256" key="11">
    <source>
        <dbReference type="ARBA" id="ARBA00023235"/>
    </source>
</evidence>
<comment type="function">
    <text evidence="15">Plays a critical role in recombination and DNA repair. Helps process Holliday junction intermediates to mature products by catalyzing branch migration. Has replication fork regression activity, unwinds stalled or blocked replication forks to make a HJ that can be resolved. Has a DNA unwinding activity characteristic of a DNA helicase with 3'-5' polarity.</text>
</comment>
<keyword evidence="9 15" id="KW-0233">DNA recombination</keyword>
<evidence type="ECO:0000313" key="20">
    <source>
        <dbReference type="Proteomes" id="UP000463470"/>
    </source>
</evidence>
<evidence type="ECO:0000259" key="18">
    <source>
        <dbReference type="PROSITE" id="PS51194"/>
    </source>
</evidence>
<dbReference type="InterPro" id="IPR001650">
    <property type="entry name" value="Helicase_C-like"/>
</dbReference>
<feature type="compositionally biased region" description="Polar residues" evidence="16">
    <location>
        <begin position="121"/>
        <end position="134"/>
    </location>
</feature>
<evidence type="ECO:0000256" key="3">
    <source>
        <dbReference type="ARBA" id="ARBA00022741"/>
    </source>
</evidence>
<evidence type="ECO:0000256" key="5">
    <source>
        <dbReference type="ARBA" id="ARBA00022801"/>
    </source>
</evidence>
<dbReference type="Proteomes" id="UP000463470">
    <property type="component" value="Unassembled WGS sequence"/>
</dbReference>
<keyword evidence="20" id="KW-1185">Reference proteome</keyword>
<dbReference type="PROSITE" id="PS51192">
    <property type="entry name" value="HELICASE_ATP_BIND_1"/>
    <property type="match status" value="1"/>
</dbReference>
<dbReference type="OrthoDB" id="9804325at2"/>
<evidence type="ECO:0000256" key="7">
    <source>
        <dbReference type="ARBA" id="ARBA00022840"/>
    </source>
</evidence>
<dbReference type="SMART" id="SM00490">
    <property type="entry name" value="HELICc"/>
    <property type="match status" value="1"/>
</dbReference>
<sequence length="847" mass="93578">MKWQSLWQNLRRAVDAERHCGYTDGGVVGGFAAFARSALIALRREAVDVPGPWGARLALWEGQLQYYRQQPIPERRHLVEQISQNLSEFELALSPQLPTDQPFLAASPPSATPSRPVEPTGTRSGNAPPQTAPQRTASTRTAAPGSAASRAAAPSGADRPLARGGQGPGTEIQFLRGVGPQRAATLKKLDIATVRDLIFHLPHRYIDRSRLMSIAQIRYPGDVTVAGVIRAYQQWNPRRGLAVIKGQIDDGSGLLPIVLFNRKHLPAKHPPGTAVVVSGKAEFRYGKAELHVEEMENQAEAGLHTNRIIPVYPATEGLNQRFLRGLFEQVLDKYASSLNDPLPTPVAAKVKLPSLVEAVRQIHFPESLEAAEAGRRKVAFNEIFLLSTAWRYVRRQKQGLIEGIRHQPAREELLRFWSLLPYTLTGAQQRVISEIEADMEVGRPMHRLLQGDVGAGKTVVAASAVVKAVASGYQAALMAPTEVLAEQHAINWQSLLANMAMPVAHLTGSMGRRRREEVLRGLNDGSIPVVVGTHALLQKEVTFRRLGLVIIDEQHRFGVRQRAVLKGKSEAADLLVMTATPIPRTLAMAVYGDLDVSVLDERPPGRQQVKTHHVGSDAWPRIYRLIRREVAAGRQAYVVCPAIEDSEESDLAAVEERYATLSRDVFPDLAVGILHGRLKKEEKAAVMERFYRGQLHILVATTVIEVGIDVPTATIMVIEGAERFGLAQLHQLRGRVGRGDAQSYCILVADKLSEEGRQRMQAMEASDDGFRLAEEDLKLRGPGEFLGTRQSGIPAFKAADLVRDADLIEMAKEWARRWSEHDPELEAPESRELAQRVRETFHGLDLF</sequence>
<dbReference type="InterPro" id="IPR012340">
    <property type="entry name" value="NA-bd_OB-fold"/>
</dbReference>
<dbReference type="RefSeq" id="WP_161255727.1">
    <property type="nucleotide sequence ID" value="NZ_WXEY01000003.1"/>
</dbReference>
<evidence type="ECO:0000256" key="2">
    <source>
        <dbReference type="ARBA" id="ARBA00017846"/>
    </source>
</evidence>
<evidence type="ECO:0000256" key="6">
    <source>
        <dbReference type="ARBA" id="ARBA00022806"/>
    </source>
</evidence>
<keyword evidence="4 15" id="KW-0227">DNA damage</keyword>
<dbReference type="InterPro" id="IPR047112">
    <property type="entry name" value="RecG/Mfd"/>
</dbReference>
<dbReference type="EC" id="5.6.2.4" evidence="13 15"/>
<comment type="caution">
    <text evidence="19">The sequence shown here is derived from an EMBL/GenBank/DDBJ whole genome shotgun (WGS) entry which is preliminary data.</text>
</comment>
<reference evidence="19 20" key="1">
    <citation type="submission" date="2020-01" db="EMBL/GenBank/DDBJ databases">
        <title>Whole-genome sequence of Heliobacterium undosum DSM 13378.</title>
        <authorList>
            <person name="Kyndt J.A."/>
            <person name="Meyer T.E."/>
        </authorList>
    </citation>
    <scope>NUCLEOTIDE SEQUENCE [LARGE SCALE GENOMIC DNA]</scope>
    <source>
        <strain evidence="19 20">DSM 13378</strain>
    </source>
</reference>
<feature type="compositionally biased region" description="Low complexity" evidence="16">
    <location>
        <begin position="105"/>
        <end position="114"/>
    </location>
</feature>
<proteinExistence type="inferred from homology"/>
<keyword evidence="11" id="KW-0413">Isomerase</keyword>
<dbReference type="Gene3D" id="3.40.50.300">
    <property type="entry name" value="P-loop containing nucleotide triphosphate hydrolases"/>
    <property type="match status" value="2"/>
</dbReference>
<dbReference type="NCBIfam" id="NF008165">
    <property type="entry name" value="PRK10917.1-3"/>
    <property type="match status" value="1"/>
</dbReference>
<organism evidence="19 20">
    <name type="scientific">Heliomicrobium undosum</name>
    <dbReference type="NCBI Taxonomy" id="121734"/>
    <lineage>
        <taxon>Bacteria</taxon>
        <taxon>Bacillati</taxon>
        <taxon>Bacillota</taxon>
        <taxon>Clostridia</taxon>
        <taxon>Eubacteriales</taxon>
        <taxon>Heliobacteriaceae</taxon>
        <taxon>Heliomicrobium</taxon>
    </lineage>
</organism>
<evidence type="ECO:0000256" key="4">
    <source>
        <dbReference type="ARBA" id="ARBA00022763"/>
    </source>
</evidence>
<keyword evidence="7 15" id="KW-0067">ATP-binding</keyword>
<dbReference type="InterPro" id="IPR045562">
    <property type="entry name" value="RecG_dom3_C"/>
</dbReference>
<dbReference type="GO" id="GO:0003677">
    <property type="term" value="F:DNA binding"/>
    <property type="evidence" value="ECO:0007669"/>
    <property type="project" value="UniProtKB-KW"/>
</dbReference>
<dbReference type="CDD" id="cd04488">
    <property type="entry name" value="RecG_wedge_OBF"/>
    <property type="match status" value="1"/>
</dbReference>
<dbReference type="NCBIfam" id="NF008168">
    <property type="entry name" value="PRK10917.2-2"/>
    <property type="match status" value="1"/>
</dbReference>
<dbReference type="Pfam" id="PF00270">
    <property type="entry name" value="DEAD"/>
    <property type="match status" value="1"/>
</dbReference>
<feature type="region of interest" description="Disordered" evidence="16">
    <location>
        <begin position="99"/>
        <end position="173"/>
    </location>
</feature>
<comment type="catalytic activity">
    <reaction evidence="14 15">
        <text>ATP + H2O = ADP + phosphate + H(+)</text>
        <dbReference type="Rhea" id="RHEA:13065"/>
        <dbReference type="ChEBI" id="CHEBI:15377"/>
        <dbReference type="ChEBI" id="CHEBI:15378"/>
        <dbReference type="ChEBI" id="CHEBI:30616"/>
        <dbReference type="ChEBI" id="CHEBI:43474"/>
        <dbReference type="ChEBI" id="CHEBI:456216"/>
        <dbReference type="EC" id="5.6.2.4"/>
    </reaction>
</comment>
<dbReference type="InterPro" id="IPR033454">
    <property type="entry name" value="RecG_wedge"/>
</dbReference>
<evidence type="ECO:0000259" key="17">
    <source>
        <dbReference type="PROSITE" id="PS51192"/>
    </source>
</evidence>
<evidence type="ECO:0000256" key="12">
    <source>
        <dbReference type="ARBA" id="ARBA00034617"/>
    </source>
</evidence>